<evidence type="ECO:0000256" key="1">
    <source>
        <dbReference type="SAM" id="SignalP"/>
    </source>
</evidence>
<feature type="signal peptide" evidence="1">
    <location>
        <begin position="1"/>
        <end position="21"/>
    </location>
</feature>
<organism evidence="2 3">
    <name type="scientific">Flavobacterium faecale</name>
    <dbReference type="NCBI Taxonomy" id="1355330"/>
    <lineage>
        <taxon>Bacteria</taxon>
        <taxon>Pseudomonadati</taxon>
        <taxon>Bacteroidota</taxon>
        <taxon>Flavobacteriia</taxon>
        <taxon>Flavobacteriales</taxon>
        <taxon>Flavobacteriaceae</taxon>
        <taxon>Flavobacterium</taxon>
    </lineage>
</organism>
<sequence>MKKVLILSAFALVMNFGVLSAKEAKPKKNHAAMKQEISNLLTPFQEIEELEEDVTVKVKVMMTPKHQIVVLKTNASDEGMDTYIKESLNYKMLESADLQAGEDYVFTVTFRAE</sequence>
<proteinExistence type="predicted"/>
<name>A0A2S1LD70_9FLAO</name>
<dbReference type="KEGG" id="ffa:FFWV33_09190"/>
<evidence type="ECO:0008006" key="4">
    <source>
        <dbReference type="Google" id="ProtNLM"/>
    </source>
</evidence>
<dbReference type="EMBL" id="CP020918">
    <property type="protein sequence ID" value="AWG21700.1"/>
    <property type="molecule type" value="Genomic_DNA"/>
</dbReference>
<dbReference type="Proteomes" id="UP000244527">
    <property type="component" value="Chromosome"/>
</dbReference>
<feature type="chain" id="PRO_5015564755" description="TonB C-terminal domain-containing protein" evidence="1">
    <location>
        <begin position="22"/>
        <end position="113"/>
    </location>
</feature>
<dbReference type="AlphaFoldDB" id="A0A2S1LD70"/>
<evidence type="ECO:0000313" key="2">
    <source>
        <dbReference type="EMBL" id="AWG21700.1"/>
    </source>
</evidence>
<dbReference type="OrthoDB" id="1357757at2"/>
<reference evidence="2 3" key="1">
    <citation type="submission" date="2017-04" db="EMBL/GenBank/DDBJ databases">
        <title>Compelte genome sequence of WV33.</title>
        <authorList>
            <person name="Lee P.C."/>
        </authorList>
    </citation>
    <scope>NUCLEOTIDE SEQUENCE [LARGE SCALE GENOMIC DNA]</scope>
    <source>
        <strain evidence="2 3">WV33</strain>
    </source>
</reference>
<keyword evidence="1" id="KW-0732">Signal</keyword>
<keyword evidence="3" id="KW-1185">Reference proteome</keyword>
<gene>
    <name evidence="2" type="ORF">FFWV33_09190</name>
</gene>
<protein>
    <recommendedName>
        <fullName evidence="4">TonB C-terminal domain-containing protein</fullName>
    </recommendedName>
</protein>
<accession>A0A2S1LD70</accession>
<dbReference type="RefSeq" id="WP_108740637.1">
    <property type="nucleotide sequence ID" value="NZ_CP020918.1"/>
</dbReference>
<evidence type="ECO:0000313" key="3">
    <source>
        <dbReference type="Proteomes" id="UP000244527"/>
    </source>
</evidence>